<reference evidence="2" key="1">
    <citation type="journal article" date="2021" name="Nat. Microbiol.">
        <title>Cocultivation of an ultrasmall environmental parasitic bacterium with lytic ability against bacteria associated with wastewater foams.</title>
        <authorList>
            <person name="Batinovic S."/>
            <person name="Rose J.J.A."/>
            <person name="Ratcliffe J."/>
            <person name="Seviour R.J."/>
            <person name="Petrovski S."/>
        </authorList>
    </citation>
    <scope>NUCLEOTIDE SEQUENCE</scope>
    <source>
        <strain evidence="2">JR1</strain>
    </source>
</reference>
<dbReference type="KEGG" id="mama:GII36_00505"/>
<dbReference type="Proteomes" id="UP001059824">
    <property type="component" value="Chromosome"/>
</dbReference>
<gene>
    <name evidence="2" type="ORF">GII36_00505</name>
</gene>
<keyword evidence="1" id="KW-1133">Transmembrane helix</keyword>
<protein>
    <submittedName>
        <fullName evidence="2">Uncharacterized protein</fullName>
    </submittedName>
</protein>
<feature type="transmembrane region" description="Helical" evidence="1">
    <location>
        <begin position="32"/>
        <end position="53"/>
    </location>
</feature>
<keyword evidence="1" id="KW-0812">Transmembrane</keyword>
<sequence>MALAIWIFIVANFLLLISGANPFGTGLDGLGNWAKMSAVLGVAGIIVTSTQLVRTSRR</sequence>
<accession>A0A857MM36</accession>
<evidence type="ECO:0000313" key="3">
    <source>
        <dbReference type="Proteomes" id="UP001059824"/>
    </source>
</evidence>
<evidence type="ECO:0000256" key="1">
    <source>
        <dbReference type="SAM" id="Phobius"/>
    </source>
</evidence>
<organism evidence="2 3">
    <name type="scientific">Candidatus Mycosynbacter amalyticus</name>
    <dbReference type="NCBI Taxonomy" id="2665156"/>
    <lineage>
        <taxon>Bacteria</taxon>
        <taxon>Candidatus Saccharimonadota</taxon>
        <taxon>Candidatus Saccharimonadota incertae sedis</taxon>
        <taxon>Candidatus Mycosynbacter</taxon>
    </lineage>
</organism>
<name>A0A857MM36_9BACT</name>
<dbReference type="AlphaFoldDB" id="A0A857MM36"/>
<proteinExistence type="predicted"/>
<evidence type="ECO:0000313" key="2">
    <source>
        <dbReference type="EMBL" id="QHN42339.1"/>
    </source>
</evidence>
<keyword evidence="3" id="KW-1185">Reference proteome</keyword>
<dbReference type="EMBL" id="CP045921">
    <property type="protein sequence ID" value="QHN42339.1"/>
    <property type="molecule type" value="Genomic_DNA"/>
</dbReference>
<keyword evidence="1" id="KW-0472">Membrane</keyword>